<comment type="caution">
    <text evidence="1">The sequence shown here is derived from an EMBL/GenBank/DDBJ whole genome shotgun (WGS) entry which is preliminary data.</text>
</comment>
<protein>
    <recommendedName>
        <fullName evidence="3">F-box domain-containing protein</fullName>
    </recommendedName>
</protein>
<sequence length="420" mass="47913">MPKTSIDSLPREILPDIFLPLVGWDGNQQKTVDQVRNDLRLVSHLWDDIILSNPHLWTCIEIFVYGPPMSTIKLLLERSRQLPIELDLRFINEGIVMNERYAMKLLDVLWESSHRWKKITLYLEAETACLLTRYPFANAVLLESVNIDLTVQYQYDPEEVVPFIIQTFAKAPALRCLEYSPLNRPTAKFIINSELRLNTLTALHLTIPRYDCVGAALGVFHRCGSATWISLNTWGLPRLEALDDDSWSLHLPNLRILELRGAHMLGSFDCPNLQILSISPDTGCIDAEITPLVSLEAVSAYISTSKHSLQVLRLEAVTRRDLAKFFRNNDLVRIPVLEVKTSLDRHTSLEWVQEKVLGGMRERFGGCHEPIYAVDGARVTAIGWVDSRVLQSFGRYFSNTRTRALQPGLLPPYRPDDPRM</sequence>
<dbReference type="SUPFAM" id="SSF52047">
    <property type="entry name" value="RNI-like"/>
    <property type="match status" value="1"/>
</dbReference>
<dbReference type="EMBL" id="MU151582">
    <property type="protein sequence ID" value="KAF9442693.1"/>
    <property type="molecule type" value="Genomic_DNA"/>
</dbReference>
<proteinExistence type="predicted"/>
<dbReference type="AlphaFoldDB" id="A0A9P5X1D6"/>
<evidence type="ECO:0000313" key="2">
    <source>
        <dbReference type="Proteomes" id="UP000807342"/>
    </source>
</evidence>
<dbReference type="OrthoDB" id="3365698at2759"/>
<name>A0A9P5X1D6_9AGAR</name>
<reference evidence="1" key="1">
    <citation type="submission" date="2020-11" db="EMBL/GenBank/DDBJ databases">
        <authorList>
            <consortium name="DOE Joint Genome Institute"/>
            <person name="Ahrendt S."/>
            <person name="Riley R."/>
            <person name="Andreopoulos W."/>
            <person name="Labutti K."/>
            <person name="Pangilinan J."/>
            <person name="Ruiz-Duenas F.J."/>
            <person name="Barrasa J.M."/>
            <person name="Sanchez-Garcia M."/>
            <person name="Camarero S."/>
            <person name="Miyauchi S."/>
            <person name="Serrano A."/>
            <person name="Linde D."/>
            <person name="Babiker R."/>
            <person name="Drula E."/>
            <person name="Ayuso-Fernandez I."/>
            <person name="Pacheco R."/>
            <person name="Padilla G."/>
            <person name="Ferreira P."/>
            <person name="Barriuso J."/>
            <person name="Kellner H."/>
            <person name="Castanera R."/>
            <person name="Alfaro M."/>
            <person name="Ramirez L."/>
            <person name="Pisabarro A.G."/>
            <person name="Kuo A."/>
            <person name="Tritt A."/>
            <person name="Lipzen A."/>
            <person name="He G."/>
            <person name="Yan M."/>
            <person name="Ng V."/>
            <person name="Cullen D."/>
            <person name="Martin F."/>
            <person name="Rosso M.-N."/>
            <person name="Henrissat B."/>
            <person name="Hibbett D."/>
            <person name="Martinez A.T."/>
            <person name="Grigoriev I.V."/>
        </authorList>
    </citation>
    <scope>NUCLEOTIDE SEQUENCE</scope>
    <source>
        <strain evidence="1">MF-IS2</strain>
    </source>
</reference>
<evidence type="ECO:0008006" key="3">
    <source>
        <dbReference type="Google" id="ProtNLM"/>
    </source>
</evidence>
<accession>A0A9P5X1D6</accession>
<evidence type="ECO:0000313" key="1">
    <source>
        <dbReference type="EMBL" id="KAF9442693.1"/>
    </source>
</evidence>
<dbReference type="Proteomes" id="UP000807342">
    <property type="component" value="Unassembled WGS sequence"/>
</dbReference>
<organism evidence="1 2">
    <name type="scientific">Macrolepiota fuliginosa MF-IS2</name>
    <dbReference type="NCBI Taxonomy" id="1400762"/>
    <lineage>
        <taxon>Eukaryota</taxon>
        <taxon>Fungi</taxon>
        <taxon>Dikarya</taxon>
        <taxon>Basidiomycota</taxon>
        <taxon>Agaricomycotina</taxon>
        <taxon>Agaricomycetes</taxon>
        <taxon>Agaricomycetidae</taxon>
        <taxon>Agaricales</taxon>
        <taxon>Agaricineae</taxon>
        <taxon>Agaricaceae</taxon>
        <taxon>Macrolepiota</taxon>
    </lineage>
</organism>
<gene>
    <name evidence="1" type="ORF">P691DRAFT_779260</name>
</gene>
<keyword evidence="2" id="KW-1185">Reference proteome</keyword>